<dbReference type="InterPro" id="IPR020084">
    <property type="entry name" value="NUDIX_hydrolase_CS"/>
</dbReference>
<protein>
    <submittedName>
        <fullName evidence="5">ADP-ribose pyrophosphatase YjhB, NUDIX family</fullName>
    </submittedName>
</protein>
<dbReference type="InterPro" id="IPR000086">
    <property type="entry name" value="NUDIX_hydrolase_dom"/>
</dbReference>
<dbReference type="GO" id="GO:0016787">
    <property type="term" value="F:hydrolase activity"/>
    <property type="evidence" value="ECO:0007669"/>
    <property type="project" value="UniProtKB-KW"/>
</dbReference>
<reference evidence="6" key="1">
    <citation type="submission" date="2016-06" db="EMBL/GenBank/DDBJ databases">
        <authorList>
            <person name="Varghese N."/>
            <person name="Submissions Spin"/>
        </authorList>
    </citation>
    <scope>NUCLEOTIDE SEQUENCE [LARGE SCALE GENOMIC DNA]</scope>
    <source>
        <strain evidence="6">DSM 44814</strain>
    </source>
</reference>
<dbReference type="RefSeq" id="WP_141721375.1">
    <property type="nucleotide sequence ID" value="NZ_FMHY01000002.1"/>
</dbReference>
<keyword evidence="6" id="KW-1185">Reference proteome</keyword>
<dbReference type="InterPro" id="IPR015797">
    <property type="entry name" value="NUDIX_hydrolase-like_dom_sf"/>
</dbReference>
<dbReference type="Pfam" id="PF00293">
    <property type="entry name" value="NUDIX"/>
    <property type="match status" value="1"/>
</dbReference>
<dbReference type="Gene3D" id="3.90.79.10">
    <property type="entry name" value="Nucleoside Triphosphate Pyrophosphohydrolase"/>
    <property type="match status" value="1"/>
</dbReference>
<feature type="domain" description="Nudix hydrolase" evidence="4">
    <location>
        <begin position="3"/>
        <end position="139"/>
    </location>
</feature>
<dbReference type="Proteomes" id="UP000199696">
    <property type="component" value="Unassembled WGS sequence"/>
</dbReference>
<name>A0A1C6V5G7_9ACTN</name>
<dbReference type="STRING" id="227316.GA0070604_4547"/>
<dbReference type="PROSITE" id="PS00893">
    <property type="entry name" value="NUDIX_BOX"/>
    <property type="match status" value="1"/>
</dbReference>
<gene>
    <name evidence="5" type="ORF">GA0070604_4547</name>
</gene>
<sequence length="197" mass="20459">MSTLIWAVAVVVTDRAGRVLLCRRSAGGRRWALPGGRLRRDESPIPAAVREVRAETGWHVELVDLVGLYRLDDPAAPPPPAGRRGPLPDVLVHVFRARTRGDAPAATGIGGCQSGWHPPDALPEALTPTTRAALADALAGRAGVLRESVPEPLPTGVQEAGGDTDPAGHPGPAPDPRPPGPRPPGPRSPGPLGSGRR</sequence>
<feature type="compositionally biased region" description="Pro residues" evidence="3">
    <location>
        <begin position="169"/>
        <end position="189"/>
    </location>
</feature>
<dbReference type="PANTHER" id="PTHR43046">
    <property type="entry name" value="GDP-MANNOSE MANNOSYL HYDROLASE"/>
    <property type="match status" value="1"/>
</dbReference>
<dbReference type="SUPFAM" id="SSF55811">
    <property type="entry name" value="Nudix"/>
    <property type="match status" value="1"/>
</dbReference>
<dbReference type="OrthoDB" id="4247482at2"/>
<feature type="region of interest" description="Disordered" evidence="3">
    <location>
        <begin position="145"/>
        <end position="197"/>
    </location>
</feature>
<evidence type="ECO:0000256" key="1">
    <source>
        <dbReference type="ARBA" id="ARBA00001946"/>
    </source>
</evidence>
<evidence type="ECO:0000313" key="6">
    <source>
        <dbReference type="Proteomes" id="UP000199696"/>
    </source>
</evidence>
<proteinExistence type="predicted"/>
<evidence type="ECO:0000259" key="4">
    <source>
        <dbReference type="PROSITE" id="PS51462"/>
    </source>
</evidence>
<keyword evidence="2" id="KW-0378">Hydrolase</keyword>
<dbReference type="CDD" id="cd02883">
    <property type="entry name" value="NUDIX_Hydrolase"/>
    <property type="match status" value="1"/>
</dbReference>
<evidence type="ECO:0000313" key="5">
    <source>
        <dbReference type="EMBL" id="SCL61582.1"/>
    </source>
</evidence>
<evidence type="ECO:0000256" key="3">
    <source>
        <dbReference type="SAM" id="MobiDB-lite"/>
    </source>
</evidence>
<organism evidence="5 6">
    <name type="scientific">Micromonospora eburnea</name>
    <dbReference type="NCBI Taxonomy" id="227316"/>
    <lineage>
        <taxon>Bacteria</taxon>
        <taxon>Bacillati</taxon>
        <taxon>Actinomycetota</taxon>
        <taxon>Actinomycetes</taxon>
        <taxon>Micromonosporales</taxon>
        <taxon>Micromonosporaceae</taxon>
        <taxon>Micromonospora</taxon>
    </lineage>
</organism>
<evidence type="ECO:0000256" key="2">
    <source>
        <dbReference type="ARBA" id="ARBA00022801"/>
    </source>
</evidence>
<dbReference type="EMBL" id="FMHY01000002">
    <property type="protein sequence ID" value="SCL61582.1"/>
    <property type="molecule type" value="Genomic_DNA"/>
</dbReference>
<dbReference type="PROSITE" id="PS51462">
    <property type="entry name" value="NUDIX"/>
    <property type="match status" value="1"/>
</dbReference>
<comment type="cofactor">
    <cofactor evidence="1">
        <name>Mg(2+)</name>
        <dbReference type="ChEBI" id="CHEBI:18420"/>
    </cofactor>
</comment>
<dbReference type="AlphaFoldDB" id="A0A1C6V5G7"/>
<accession>A0A1C6V5G7</accession>
<dbReference type="PANTHER" id="PTHR43046:SF16">
    <property type="entry name" value="ADP-RIBOSE PYROPHOSPHATASE YJHB-RELATED"/>
    <property type="match status" value="1"/>
</dbReference>